<evidence type="ECO:0000256" key="2">
    <source>
        <dbReference type="ARBA" id="ARBA00023125"/>
    </source>
</evidence>
<dbReference type="InterPro" id="IPR001845">
    <property type="entry name" value="HTH_ArsR_DNA-bd_dom"/>
</dbReference>
<gene>
    <name evidence="6" type="ORF">ABVK50_14665</name>
</gene>
<dbReference type="InterPro" id="IPR036388">
    <property type="entry name" value="WH-like_DNA-bd_sf"/>
</dbReference>
<organism evidence="6">
    <name type="scientific">Mesorhizobium sp. WSM2240</name>
    <dbReference type="NCBI Taxonomy" id="3228851"/>
    <lineage>
        <taxon>Bacteria</taxon>
        <taxon>Pseudomonadati</taxon>
        <taxon>Pseudomonadota</taxon>
        <taxon>Alphaproteobacteria</taxon>
        <taxon>Hyphomicrobiales</taxon>
        <taxon>Phyllobacteriaceae</taxon>
        <taxon>Mesorhizobium</taxon>
    </lineage>
</organism>
<dbReference type="InterPro" id="IPR051011">
    <property type="entry name" value="Metal_resp_trans_reg"/>
</dbReference>
<protein>
    <submittedName>
        <fullName evidence="6">Metalloregulator ArsR/SmtB family transcription factor</fullName>
    </submittedName>
</protein>
<dbReference type="SMART" id="SM00450">
    <property type="entry name" value="RHOD"/>
    <property type="match status" value="1"/>
</dbReference>
<dbReference type="RefSeq" id="WP_353640863.1">
    <property type="nucleotide sequence ID" value="NZ_CP159253.1"/>
</dbReference>
<dbReference type="GO" id="GO:0003677">
    <property type="term" value="F:DNA binding"/>
    <property type="evidence" value="ECO:0007669"/>
    <property type="project" value="UniProtKB-KW"/>
</dbReference>
<evidence type="ECO:0000259" key="5">
    <source>
        <dbReference type="PROSITE" id="PS50987"/>
    </source>
</evidence>
<dbReference type="PROSITE" id="PS00380">
    <property type="entry name" value="RHODANESE_1"/>
    <property type="match status" value="1"/>
</dbReference>
<feature type="domain" description="HTH arsR-type" evidence="5">
    <location>
        <begin position="6"/>
        <end position="100"/>
    </location>
</feature>
<feature type="domain" description="Rhodanese" evidence="4">
    <location>
        <begin position="130"/>
        <end position="219"/>
    </location>
</feature>
<dbReference type="Pfam" id="PF12840">
    <property type="entry name" value="HTH_20"/>
    <property type="match status" value="1"/>
</dbReference>
<dbReference type="GO" id="GO:0003700">
    <property type="term" value="F:DNA-binding transcription factor activity"/>
    <property type="evidence" value="ECO:0007669"/>
    <property type="project" value="InterPro"/>
</dbReference>
<sequence length="230" mass="25575">MSSENPKRLLNSHFAALARALGHEHRLELLEHISQGEWSVEELATRTGLSIANASQHLHLLRRSGLVSSRKSGKNVLFRLAEGPVFEAVMAIRAVAEHNLAEVRSVIADYFERPDDMEPVSFAELRERMRDSDFLLLDVRDEAEYRQGHLPGAIHVPLDSLEASLAHLPLDREIIAYCRGRYCILSLEAVQTLRANGFKSRRLEEGVAEWKATGGIADTGMQSLSAVSAV</sequence>
<dbReference type="InterPro" id="IPR036390">
    <property type="entry name" value="WH_DNA-bd_sf"/>
</dbReference>
<dbReference type="PANTHER" id="PTHR43132">
    <property type="entry name" value="ARSENICAL RESISTANCE OPERON REPRESSOR ARSR-RELATED"/>
    <property type="match status" value="1"/>
</dbReference>
<accession>A0AAU8CI66</accession>
<evidence type="ECO:0000256" key="3">
    <source>
        <dbReference type="ARBA" id="ARBA00023163"/>
    </source>
</evidence>
<reference evidence="6" key="1">
    <citation type="submission" date="2024-06" db="EMBL/GenBank/DDBJ databases">
        <title>Mesorhizobium karijinii sp. nov., a symbiont of the iconic Swainsona formosa from arid Australia.</title>
        <authorList>
            <person name="Hill Y.J."/>
            <person name="Watkin E.L.J."/>
            <person name="O'Hara G.W."/>
            <person name="Terpolilli J."/>
            <person name="Tye M.L."/>
            <person name="Kohlmeier M.G."/>
        </authorList>
    </citation>
    <scope>NUCLEOTIDE SEQUENCE</scope>
    <source>
        <strain evidence="6">WSM2240</strain>
    </source>
</reference>
<dbReference type="PROSITE" id="PS50987">
    <property type="entry name" value="HTH_ARSR_2"/>
    <property type="match status" value="1"/>
</dbReference>
<keyword evidence="1" id="KW-0805">Transcription regulation</keyword>
<dbReference type="CDD" id="cd00158">
    <property type="entry name" value="RHOD"/>
    <property type="match status" value="1"/>
</dbReference>
<dbReference type="Pfam" id="PF00581">
    <property type="entry name" value="Rhodanese"/>
    <property type="match status" value="1"/>
</dbReference>
<dbReference type="GO" id="GO:0004792">
    <property type="term" value="F:thiosulfate-cyanide sulfurtransferase activity"/>
    <property type="evidence" value="ECO:0007669"/>
    <property type="project" value="InterPro"/>
</dbReference>
<evidence type="ECO:0000259" key="4">
    <source>
        <dbReference type="PROSITE" id="PS50206"/>
    </source>
</evidence>
<name>A0AAU8CI66_9HYPH</name>
<dbReference type="InterPro" id="IPR001307">
    <property type="entry name" value="Thiosulphate_STrfase_CS"/>
</dbReference>
<dbReference type="PROSITE" id="PS50206">
    <property type="entry name" value="RHODANESE_3"/>
    <property type="match status" value="1"/>
</dbReference>
<dbReference type="InterPro" id="IPR011991">
    <property type="entry name" value="ArsR-like_HTH"/>
</dbReference>
<dbReference type="InterPro" id="IPR036873">
    <property type="entry name" value="Rhodanese-like_dom_sf"/>
</dbReference>
<dbReference type="Gene3D" id="3.40.250.10">
    <property type="entry name" value="Rhodanese-like domain"/>
    <property type="match status" value="1"/>
</dbReference>
<dbReference type="NCBIfam" id="NF033788">
    <property type="entry name" value="HTH_metalloreg"/>
    <property type="match status" value="1"/>
</dbReference>
<evidence type="ECO:0000313" key="6">
    <source>
        <dbReference type="EMBL" id="XCG46567.1"/>
    </source>
</evidence>
<dbReference type="PRINTS" id="PR00778">
    <property type="entry name" value="HTHARSR"/>
</dbReference>
<proteinExistence type="predicted"/>
<dbReference type="Gene3D" id="1.10.10.10">
    <property type="entry name" value="Winged helix-like DNA-binding domain superfamily/Winged helix DNA-binding domain"/>
    <property type="match status" value="1"/>
</dbReference>
<dbReference type="CDD" id="cd00090">
    <property type="entry name" value="HTH_ARSR"/>
    <property type="match status" value="1"/>
</dbReference>
<dbReference type="EMBL" id="CP159253">
    <property type="protein sequence ID" value="XCG46567.1"/>
    <property type="molecule type" value="Genomic_DNA"/>
</dbReference>
<dbReference type="AlphaFoldDB" id="A0AAU8CI66"/>
<dbReference type="PANTHER" id="PTHR43132:SF8">
    <property type="entry name" value="HTH-TYPE TRANSCRIPTIONAL REGULATOR KMTR"/>
    <property type="match status" value="1"/>
</dbReference>
<keyword evidence="3" id="KW-0804">Transcription</keyword>
<dbReference type="SUPFAM" id="SSF46785">
    <property type="entry name" value="Winged helix' DNA-binding domain"/>
    <property type="match status" value="1"/>
</dbReference>
<dbReference type="SMART" id="SM00418">
    <property type="entry name" value="HTH_ARSR"/>
    <property type="match status" value="1"/>
</dbReference>
<evidence type="ECO:0000256" key="1">
    <source>
        <dbReference type="ARBA" id="ARBA00023015"/>
    </source>
</evidence>
<dbReference type="SUPFAM" id="SSF52821">
    <property type="entry name" value="Rhodanese/Cell cycle control phosphatase"/>
    <property type="match status" value="1"/>
</dbReference>
<dbReference type="InterPro" id="IPR001763">
    <property type="entry name" value="Rhodanese-like_dom"/>
</dbReference>
<keyword evidence="2" id="KW-0238">DNA-binding</keyword>